<dbReference type="PANTHER" id="PTHR37308">
    <property type="entry name" value="INTEGRAL MEMBRANE PROTEIN"/>
    <property type="match status" value="1"/>
</dbReference>
<feature type="transmembrane region" description="Helical" evidence="2">
    <location>
        <begin position="233"/>
        <end position="256"/>
    </location>
</feature>
<organism evidence="3">
    <name type="scientific">marine metagenome</name>
    <dbReference type="NCBI Taxonomy" id="408172"/>
    <lineage>
        <taxon>unclassified sequences</taxon>
        <taxon>metagenomes</taxon>
        <taxon>ecological metagenomes</taxon>
    </lineage>
</organism>
<gene>
    <name evidence="3" type="ORF">METZ01_LOCUS279227</name>
</gene>
<keyword evidence="2" id="KW-0472">Membrane</keyword>
<feature type="transmembrane region" description="Helical" evidence="2">
    <location>
        <begin position="185"/>
        <end position="212"/>
    </location>
</feature>
<proteinExistence type="predicted"/>
<feature type="transmembrane region" description="Helical" evidence="2">
    <location>
        <begin position="134"/>
        <end position="152"/>
    </location>
</feature>
<feature type="transmembrane region" description="Helical" evidence="2">
    <location>
        <begin position="262"/>
        <end position="279"/>
    </location>
</feature>
<feature type="non-terminal residue" evidence="3">
    <location>
        <position position="313"/>
    </location>
</feature>
<dbReference type="Pfam" id="PF04018">
    <property type="entry name" value="VCA0040-like"/>
    <property type="match status" value="1"/>
</dbReference>
<protein>
    <recommendedName>
        <fullName evidence="4">DUF368 domain-containing protein</fullName>
    </recommendedName>
</protein>
<dbReference type="InterPro" id="IPR007163">
    <property type="entry name" value="VCA0040-like"/>
</dbReference>
<dbReference type="AlphaFoldDB" id="A0A382KSA2"/>
<evidence type="ECO:0000256" key="2">
    <source>
        <dbReference type="SAM" id="Phobius"/>
    </source>
</evidence>
<reference evidence="3" key="1">
    <citation type="submission" date="2018-05" db="EMBL/GenBank/DDBJ databases">
        <authorList>
            <person name="Lanie J.A."/>
            <person name="Ng W.-L."/>
            <person name="Kazmierczak K.M."/>
            <person name="Andrzejewski T.M."/>
            <person name="Davidsen T.M."/>
            <person name="Wayne K.J."/>
            <person name="Tettelin H."/>
            <person name="Glass J.I."/>
            <person name="Rusch D."/>
            <person name="Podicherti R."/>
            <person name="Tsui H.-C.T."/>
            <person name="Winkler M.E."/>
        </authorList>
    </citation>
    <scope>NUCLEOTIDE SEQUENCE</scope>
</reference>
<dbReference type="PANTHER" id="PTHR37308:SF1">
    <property type="entry name" value="POLYPRENYL-PHOSPHATE TRANSPORTER"/>
    <property type="match status" value="1"/>
</dbReference>
<accession>A0A382KSA2</accession>
<evidence type="ECO:0008006" key="4">
    <source>
        <dbReference type="Google" id="ProtNLM"/>
    </source>
</evidence>
<feature type="transmembrane region" description="Helical" evidence="2">
    <location>
        <begin position="101"/>
        <end position="122"/>
    </location>
</feature>
<keyword evidence="2" id="KW-1133">Transmembrane helix</keyword>
<feature type="transmembrane region" description="Helical" evidence="2">
    <location>
        <begin position="62"/>
        <end position="81"/>
    </location>
</feature>
<feature type="transmembrane region" description="Helical" evidence="2">
    <location>
        <begin position="159"/>
        <end position="179"/>
    </location>
</feature>
<dbReference type="EMBL" id="UINC01082005">
    <property type="protein sequence ID" value="SVC26373.1"/>
    <property type="molecule type" value="Genomic_DNA"/>
</dbReference>
<evidence type="ECO:0000256" key="1">
    <source>
        <dbReference type="SAM" id="MobiDB-lite"/>
    </source>
</evidence>
<evidence type="ECO:0000313" key="3">
    <source>
        <dbReference type="EMBL" id="SVC26373.1"/>
    </source>
</evidence>
<keyword evidence="2" id="KW-0812">Transmembrane</keyword>
<feature type="region of interest" description="Disordered" evidence="1">
    <location>
        <begin position="1"/>
        <end position="21"/>
    </location>
</feature>
<sequence length="313" mass="34533">MPQNPAENEEKTAASASKPETWKKAWMASPGPVTYSDHAILFLKGVCMGTADIVPGVSGGTIAFITGIYHALLTAISSFNWRTFLQVLRLHGKEALSELHLRFLVTLAAGITLAVVSTAHLMHYLLTEHPVQTWSLFFGLIAASIIVVSHSIKNRISSFPTLILGTLLAYGITSMIPLHTPEEPWFIFFCGVVAICAMILPGLSGSFILLVLGKYAFITAALRNPFMLENTQILLIFLAGCVTGILGFSRILRYGLMRWHDFTIAFLTGLMIGAMRKVWPWKVALESQIIRGKEYVIREENVWPLMDGDLVIA</sequence>
<name>A0A382KSA2_9ZZZZ</name>